<sequence>MPLSDEITAAPEPEPVPVVEKPVMRRGKSPVTIRTSSRRSNMVVEESLATGDQTPKKTGENVEEILANEILSPIGISATCRRSIRGAAGRPLKPSNYWLNESLLERSTLHRVSL</sequence>
<accession>A0AAN8LW92</accession>
<evidence type="ECO:0000256" key="1">
    <source>
        <dbReference type="SAM" id="MobiDB-lite"/>
    </source>
</evidence>
<evidence type="ECO:0000313" key="3">
    <source>
        <dbReference type="Proteomes" id="UP001356427"/>
    </source>
</evidence>
<feature type="region of interest" description="Disordered" evidence="1">
    <location>
        <begin position="24"/>
        <end position="58"/>
    </location>
</feature>
<proteinExistence type="predicted"/>
<gene>
    <name evidence="2" type="ORF">J4Q44_G00089220</name>
</gene>
<reference evidence="2 3" key="1">
    <citation type="submission" date="2021-04" db="EMBL/GenBank/DDBJ databases">
        <authorList>
            <person name="De Guttry C."/>
            <person name="Zahm M."/>
            <person name="Klopp C."/>
            <person name="Cabau C."/>
            <person name="Louis A."/>
            <person name="Berthelot C."/>
            <person name="Parey E."/>
            <person name="Roest Crollius H."/>
            <person name="Montfort J."/>
            <person name="Robinson-Rechavi M."/>
            <person name="Bucao C."/>
            <person name="Bouchez O."/>
            <person name="Gislard M."/>
            <person name="Lluch J."/>
            <person name="Milhes M."/>
            <person name="Lampietro C."/>
            <person name="Lopez Roques C."/>
            <person name="Donnadieu C."/>
            <person name="Braasch I."/>
            <person name="Desvignes T."/>
            <person name="Postlethwait J."/>
            <person name="Bobe J."/>
            <person name="Wedekind C."/>
            <person name="Guiguen Y."/>
        </authorList>
    </citation>
    <scope>NUCLEOTIDE SEQUENCE [LARGE SCALE GENOMIC DNA]</scope>
    <source>
        <strain evidence="2">Cs_M1</strain>
        <tissue evidence="2">Blood</tissue>
    </source>
</reference>
<evidence type="ECO:0000313" key="2">
    <source>
        <dbReference type="EMBL" id="KAK6319815.1"/>
    </source>
</evidence>
<dbReference type="Proteomes" id="UP001356427">
    <property type="component" value="Unassembled WGS sequence"/>
</dbReference>
<dbReference type="EMBL" id="JAGTTL010000007">
    <property type="protein sequence ID" value="KAK6319815.1"/>
    <property type="molecule type" value="Genomic_DNA"/>
</dbReference>
<comment type="caution">
    <text evidence="2">The sequence shown here is derived from an EMBL/GenBank/DDBJ whole genome shotgun (WGS) entry which is preliminary data.</text>
</comment>
<dbReference type="AlphaFoldDB" id="A0AAN8LW92"/>
<name>A0AAN8LW92_9TELE</name>
<organism evidence="2 3">
    <name type="scientific">Coregonus suidteri</name>
    <dbReference type="NCBI Taxonomy" id="861788"/>
    <lineage>
        <taxon>Eukaryota</taxon>
        <taxon>Metazoa</taxon>
        <taxon>Chordata</taxon>
        <taxon>Craniata</taxon>
        <taxon>Vertebrata</taxon>
        <taxon>Euteleostomi</taxon>
        <taxon>Actinopterygii</taxon>
        <taxon>Neopterygii</taxon>
        <taxon>Teleostei</taxon>
        <taxon>Protacanthopterygii</taxon>
        <taxon>Salmoniformes</taxon>
        <taxon>Salmonidae</taxon>
        <taxon>Coregoninae</taxon>
        <taxon>Coregonus</taxon>
    </lineage>
</organism>
<protein>
    <submittedName>
        <fullName evidence="2">Uncharacterized protein</fullName>
    </submittedName>
</protein>
<keyword evidence="3" id="KW-1185">Reference proteome</keyword>